<dbReference type="Proteomes" id="UP000807342">
    <property type="component" value="Unassembled WGS sequence"/>
</dbReference>
<sequence length="248" mass="28139">MHMLQHGPFWAWVTIGGDAVDVYDVRQSGSLITCWIASEAGKRFAVNWYNSTREMPLKGSVYIDGVHCDTHIMLDAHNFPNKPSGVGISYARTSEYTRRDFMFAPIQVTDDDRLLDHIDDTRDLGVIKLHLWKIQVMHVTSRIQGHEAGRQTLEAQVVHERSKKAGSHHVQFGEEYISPAPVIDAVQAREIDVKPYLTFEFKYRPLDLLIANDIAPKVLYTLSPTPALSDLPQDSNFDDVQEISHLEV</sequence>
<accession>A0A9P5XCM5</accession>
<dbReference type="InterPro" id="IPR057678">
    <property type="entry name" value="DUF7918"/>
</dbReference>
<evidence type="ECO:0000313" key="2">
    <source>
        <dbReference type="EMBL" id="KAF9447869.1"/>
    </source>
</evidence>
<comment type="caution">
    <text evidence="2">The sequence shown here is derived from an EMBL/GenBank/DDBJ whole genome shotgun (WGS) entry which is preliminary data.</text>
</comment>
<gene>
    <name evidence="2" type="ORF">P691DRAFT_670577</name>
</gene>
<protein>
    <recommendedName>
        <fullName evidence="1">DUF7918 domain-containing protein</fullName>
    </recommendedName>
</protein>
<dbReference type="OrthoDB" id="3364132at2759"/>
<dbReference type="AlphaFoldDB" id="A0A9P5XCM5"/>
<evidence type="ECO:0000313" key="3">
    <source>
        <dbReference type="Proteomes" id="UP000807342"/>
    </source>
</evidence>
<dbReference type="PANTHER" id="PTHR36223:SF1">
    <property type="entry name" value="TRANSCRIPTION ELONGATION FACTOR EAF N-TERMINAL DOMAIN-CONTAINING PROTEIN"/>
    <property type="match status" value="1"/>
</dbReference>
<organism evidence="2 3">
    <name type="scientific">Macrolepiota fuliginosa MF-IS2</name>
    <dbReference type="NCBI Taxonomy" id="1400762"/>
    <lineage>
        <taxon>Eukaryota</taxon>
        <taxon>Fungi</taxon>
        <taxon>Dikarya</taxon>
        <taxon>Basidiomycota</taxon>
        <taxon>Agaricomycotina</taxon>
        <taxon>Agaricomycetes</taxon>
        <taxon>Agaricomycetidae</taxon>
        <taxon>Agaricales</taxon>
        <taxon>Agaricineae</taxon>
        <taxon>Agaricaceae</taxon>
        <taxon>Macrolepiota</taxon>
    </lineage>
</organism>
<reference evidence="2" key="1">
    <citation type="submission" date="2020-11" db="EMBL/GenBank/DDBJ databases">
        <authorList>
            <consortium name="DOE Joint Genome Institute"/>
            <person name="Ahrendt S."/>
            <person name="Riley R."/>
            <person name="Andreopoulos W."/>
            <person name="Labutti K."/>
            <person name="Pangilinan J."/>
            <person name="Ruiz-Duenas F.J."/>
            <person name="Barrasa J.M."/>
            <person name="Sanchez-Garcia M."/>
            <person name="Camarero S."/>
            <person name="Miyauchi S."/>
            <person name="Serrano A."/>
            <person name="Linde D."/>
            <person name="Babiker R."/>
            <person name="Drula E."/>
            <person name="Ayuso-Fernandez I."/>
            <person name="Pacheco R."/>
            <person name="Padilla G."/>
            <person name="Ferreira P."/>
            <person name="Barriuso J."/>
            <person name="Kellner H."/>
            <person name="Castanera R."/>
            <person name="Alfaro M."/>
            <person name="Ramirez L."/>
            <person name="Pisabarro A.G."/>
            <person name="Kuo A."/>
            <person name="Tritt A."/>
            <person name="Lipzen A."/>
            <person name="He G."/>
            <person name="Yan M."/>
            <person name="Ng V."/>
            <person name="Cullen D."/>
            <person name="Martin F."/>
            <person name="Rosso M.-N."/>
            <person name="Henrissat B."/>
            <person name="Hibbett D."/>
            <person name="Martinez A.T."/>
            <person name="Grigoriev I.V."/>
        </authorList>
    </citation>
    <scope>NUCLEOTIDE SEQUENCE</scope>
    <source>
        <strain evidence="2">MF-IS2</strain>
    </source>
</reference>
<name>A0A9P5XCM5_9AGAR</name>
<dbReference type="Pfam" id="PF25534">
    <property type="entry name" value="DUF7918"/>
    <property type="match status" value="1"/>
</dbReference>
<feature type="domain" description="DUF7918" evidence="1">
    <location>
        <begin position="15"/>
        <end position="216"/>
    </location>
</feature>
<dbReference type="PANTHER" id="PTHR36223">
    <property type="entry name" value="BETA-LACTAMASE-TYPE TRANSPEPTIDASE FOLD DOMAIN CONTAINING PROTEIN"/>
    <property type="match status" value="1"/>
</dbReference>
<proteinExistence type="predicted"/>
<evidence type="ECO:0000259" key="1">
    <source>
        <dbReference type="Pfam" id="PF25534"/>
    </source>
</evidence>
<dbReference type="EMBL" id="MU151182">
    <property type="protein sequence ID" value="KAF9447869.1"/>
    <property type="molecule type" value="Genomic_DNA"/>
</dbReference>
<keyword evidence="3" id="KW-1185">Reference proteome</keyword>